<comment type="caution">
    <text evidence="4">The sequence shown here is derived from an EMBL/GenBank/DDBJ whole genome shotgun (WGS) entry which is preliminary data.</text>
</comment>
<dbReference type="GO" id="GO:0000160">
    <property type="term" value="P:phosphorelay signal transduction system"/>
    <property type="evidence" value="ECO:0007669"/>
    <property type="project" value="InterPro"/>
</dbReference>
<evidence type="ECO:0000256" key="1">
    <source>
        <dbReference type="ARBA" id="ARBA00022553"/>
    </source>
</evidence>
<name>A0A7Y9TG59_9BACT</name>
<dbReference type="PROSITE" id="PS50110">
    <property type="entry name" value="RESPONSE_REGULATORY"/>
    <property type="match status" value="1"/>
</dbReference>
<evidence type="ECO:0000256" key="2">
    <source>
        <dbReference type="PROSITE-ProRule" id="PRU00169"/>
    </source>
</evidence>
<evidence type="ECO:0000313" key="4">
    <source>
        <dbReference type="EMBL" id="NYF78385.1"/>
    </source>
</evidence>
<dbReference type="SUPFAM" id="SSF52172">
    <property type="entry name" value="CheY-like"/>
    <property type="match status" value="1"/>
</dbReference>
<dbReference type="InterPro" id="IPR050595">
    <property type="entry name" value="Bact_response_regulator"/>
</dbReference>
<organism evidence="4 5">
    <name type="scientific">Granulicella arctica</name>
    <dbReference type="NCBI Taxonomy" id="940613"/>
    <lineage>
        <taxon>Bacteria</taxon>
        <taxon>Pseudomonadati</taxon>
        <taxon>Acidobacteriota</taxon>
        <taxon>Terriglobia</taxon>
        <taxon>Terriglobales</taxon>
        <taxon>Acidobacteriaceae</taxon>
        <taxon>Granulicella</taxon>
    </lineage>
</organism>
<dbReference type="EMBL" id="JACCCW010000001">
    <property type="protein sequence ID" value="NYF78385.1"/>
    <property type="molecule type" value="Genomic_DNA"/>
</dbReference>
<dbReference type="InterPro" id="IPR011006">
    <property type="entry name" value="CheY-like_superfamily"/>
</dbReference>
<gene>
    <name evidence="4" type="ORF">HDF17_000672</name>
</gene>
<dbReference type="RefSeq" id="WP_179487745.1">
    <property type="nucleotide sequence ID" value="NZ_JACCCW010000001.1"/>
</dbReference>
<keyword evidence="5" id="KW-1185">Reference proteome</keyword>
<dbReference type="InterPro" id="IPR001789">
    <property type="entry name" value="Sig_transdc_resp-reg_receiver"/>
</dbReference>
<feature type="domain" description="Response regulatory" evidence="3">
    <location>
        <begin position="4"/>
        <end position="117"/>
    </location>
</feature>
<proteinExistence type="predicted"/>
<reference evidence="4 5" key="1">
    <citation type="submission" date="2020-07" db="EMBL/GenBank/DDBJ databases">
        <title>Genomic Encyclopedia of Type Strains, Phase IV (KMG-V): Genome sequencing to study the core and pangenomes of soil and plant-associated prokaryotes.</title>
        <authorList>
            <person name="Whitman W."/>
        </authorList>
    </citation>
    <scope>NUCLEOTIDE SEQUENCE [LARGE SCALE GENOMIC DNA]</scope>
    <source>
        <strain evidence="4 5">X4EP2</strain>
    </source>
</reference>
<keyword evidence="4" id="KW-0238">DNA-binding</keyword>
<dbReference type="PANTHER" id="PTHR44591">
    <property type="entry name" value="STRESS RESPONSE REGULATOR PROTEIN 1"/>
    <property type="match status" value="1"/>
</dbReference>
<evidence type="ECO:0000259" key="3">
    <source>
        <dbReference type="PROSITE" id="PS50110"/>
    </source>
</evidence>
<keyword evidence="1 2" id="KW-0597">Phosphoprotein</keyword>
<sequence length="225" mass="24241">MKRKILLVDDEVAVLLTLKAVLEISGFEVDTAASAKEAKSKLKKREYAMVITDLRMESDAAGREVIQVARSAAYHPAVALLTAFPIAEEDWQEMGADNMLVKPMHTKILLEQIAALLASHEAKLERLIALQASHDEQIESLLATHDAEIAAVRAGRGGLKKSAARKALPAKKKAVAKKVAVKKAPAKKTTTKAPVTQVAAKKATVAKKAAKKVAKKAAKRTSRVR</sequence>
<dbReference type="SMART" id="SM00448">
    <property type="entry name" value="REC"/>
    <property type="match status" value="1"/>
</dbReference>
<dbReference type="Pfam" id="PF00072">
    <property type="entry name" value="Response_reg"/>
    <property type="match status" value="1"/>
</dbReference>
<feature type="modified residue" description="4-aspartylphosphate" evidence="2">
    <location>
        <position position="53"/>
    </location>
</feature>
<dbReference type="AlphaFoldDB" id="A0A7Y9TG59"/>
<dbReference type="CDD" id="cd00156">
    <property type="entry name" value="REC"/>
    <property type="match status" value="1"/>
</dbReference>
<dbReference type="GO" id="GO:0003677">
    <property type="term" value="F:DNA binding"/>
    <property type="evidence" value="ECO:0007669"/>
    <property type="project" value="UniProtKB-KW"/>
</dbReference>
<dbReference type="PANTHER" id="PTHR44591:SF3">
    <property type="entry name" value="RESPONSE REGULATORY DOMAIN-CONTAINING PROTEIN"/>
    <property type="match status" value="1"/>
</dbReference>
<dbReference type="Proteomes" id="UP000589520">
    <property type="component" value="Unassembled WGS sequence"/>
</dbReference>
<accession>A0A7Y9TG59</accession>
<protein>
    <submittedName>
        <fullName evidence="4">DNA-binding response OmpR family regulator</fullName>
    </submittedName>
</protein>
<dbReference type="Gene3D" id="3.40.50.2300">
    <property type="match status" value="1"/>
</dbReference>
<evidence type="ECO:0000313" key="5">
    <source>
        <dbReference type="Proteomes" id="UP000589520"/>
    </source>
</evidence>